<accession>A0A093VAN0</accession>
<protein>
    <submittedName>
        <fullName evidence="6">Uncharacterized protein</fullName>
    </submittedName>
</protein>
<keyword evidence="4" id="KW-0472">Membrane</keyword>
<name>A0A093VAN0_TALMA</name>
<dbReference type="GO" id="GO:0032469">
    <property type="term" value="P:endoplasmic reticulum calcium ion homeostasis"/>
    <property type="evidence" value="ECO:0007669"/>
    <property type="project" value="InterPro"/>
</dbReference>
<dbReference type="InterPro" id="IPR012879">
    <property type="entry name" value="CCDC47"/>
</dbReference>
<evidence type="ECO:0000256" key="2">
    <source>
        <dbReference type="ARBA" id="ARBA00022692"/>
    </source>
</evidence>
<sequence length="440" mass="49474">MAGVFQNVFGGAASSGAVRSDDDFADFAAVPNPSPAGLTSGQSAPAAAVTGASAVPYTAWYRVWERVTPQDFLQEAFILPFLLILLGFHFWGTRKNKSKAKAWAVAHAPIIESEFAVVGFGSVAKGTSVEGAQSIDPEKLLKEKSKQEYQSYATGRQNVAFLDVSIKLVKRYNPIVFIMDNALGLFFESFPPPVERVESTLYTFDGKEKEIVPTPGGDVSSLKVPNSTYDGFIWAVVHKNAMRQLRQDRYDASMTFTKDNSKLPAWVTVMTESAEITDFLLTPQLIKAIEEAGDAFEYLIITDQPIDKPLNSELTVYRIEEAVPKKRIQLSLTIPSNGYASTLSLYSYFLRLPDTLASGAHFRPEVTRKLRNAREEEIRKLRRADEEEKAEERKFAAEKLKKDERERLLRGMTAEEQKKFLEKEKEKEQRKMMKRSTRRG</sequence>
<organism evidence="6">
    <name type="scientific">Talaromyces marneffei PM1</name>
    <dbReference type="NCBI Taxonomy" id="1077442"/>
    <lineage>
        <taxon>Eukaryota</taxon>
        <taxon>Fungi</taxon>
        <taxon>Dikarya</taxon>
        <taxon>Ascomycota</taxon>
        <taxon>Pezizomycotina</taxon>
        <taxon>Eurotiomycetes</taxon>
        <taxon>Eurotiomycetidae</taxon>
        <taxon>Eurotiales</taxon>
        <taxon>Trichocomaceae</taxon>
        <taxon>Talaromyces</taxon>
        <taxon>Talaromyces sect. Talaromyces</taxon>
    </lineage>
</organism>
<feature type="compositionally biased region" description="Basic and acidic residues" evidence="5">
    <location>
        <begin position="411"/>
        <end position="431"/>
    </location>
</feature>
<feature type="region of interest" description="Disordered" evidence="5">
    <location>
        <begin position="411"/>
        <end position="440"/>
    </location>
</feature>
<reference evidence="6" key="1">
    <citation type="journal article" date="2014" name="PLoS Genet.">
        <title>Signature Gene Expression Reveals Novel Clues to the Molecular Mechanisms of Dimorphic Transition in Penicillium marneffei.</title>
        <authorList>
            <person name="Yang E."/>
            <person name="Wang G."/>
            <person name="Cai J."/>
            <person name="Woo P.C."/>
            <person name="Lau S.K."/>
            <person name="Yuen K.-Y."/>
            <person name="Chow W.-N."/>
            <person name="Lin X."/>
        </authorList>
    </citation>
    <scope>NUCLEOTIDE SEQUENCE [LARGE SCALE GENOMIC DNA]</scope>
    <source>
        <strain evidence="6">PM1</strain>
    </source>
</reference>
<gene>
    <name evidence="6" type="ORF">GQ26_0160530</name>
</gene>
<dbReference type="eggNOG" id="KOG2357">
    <property type="taxonomic scope" value="Eukaryota"/>
</dbReference>
<dbReference type="GO" id="GO:0005783">
    <property type="term" value="C:endoplasmic reticulum"/>
    <property type="evidence" value="ECO:0007669"/>
    <property type="project" value="InterPro"/>
</dbReference>
<dbReference type="EMBL" id="JPOX01000016">
    <property type="protein sequence ID" value="KFX46999.1"/>
    <property type="molecule type" value="Genomic_DNA"/>
</dbReference>
<keyword evidence="3" id="KW-1133">Transmembrane helix</keyword>
<keyword evidence="2" id="KW-0812">Transmembrane</keyword>
<evidence type="ECO:0000256" key="4">
    <source>
        <dbReference type="ARBA" id="ARBA00023136"/>
    </source>
</evidence>
<comment type="subcellular location">
    <subcellularLocation>
        <location evidence="1">Membrane</location>
        <topology evidence="1">Single-pass membrane protein</topology>
    </subcellularLocation>
</comment>
<dbReference type="PANTHER" id="PTHR12883">
    <property type="entry name" value="ADIPOCYTE-SPECIFIC PROTEIN 4-RELATED"/>
    <property type="match status" value="1"/>
</dbReference>
<evidence type="ECO:0000313" key="6">
    <source>
        <dbReference type="EMBL" id="KFX46999.1"/>
    </source>
</evidence>
<dbReference type="GO" id="GO:0016020">
    <property type="term" value="C:membrane"/>
    <property type="evidence" value="ECO:0007669"/>
    <property type="project" value="UniProtKB-SubCell"/>
</dbReference>
<dbReference type="GO" id="GO:0005509">
    <property type="term" value="F:calcium ion binding"/>
    <property type="evidence" value="ECO:0007669"/>
    <property type="project" value="InterPro"/>
</dbReference>
<dbReference type="PANTHER" id="PTHR12883:SF0">
    <property type="entry name" value="PAT COMPLEX SUBUNIT CCDC47"/>
    <property type="match status" value="1"/>
</dbReference>
<proteinExistence type="predicted"/>
<evidence type="ECO:0000256" key="5">
    <source>
        <dbReference type="SAM" id="MobiDB-lite"/>
    </source>
</evidence>
<dbReference type="Pfam" id="PF07946">
    <property type="entry name" value="CCDC47"/>
    <property type="match status" value="1"/>
</dbReference>
<comment type="caution">
    <text evidence="6">The sequence shown here is derived from an EMBL/GenBank/DDBJ whole genome shotgun (WGS) entry which is preliminary data.</text>
</comment>
<dbReference type="AlphaFoldDB" id="A0A093VAN0"/>
<dbReference type="HOGENOM" id="CLU_042570_0_0_1"/>
<evidence type="ECO:0000256" key="1">
    <source>
        <dbReference type="ARBA" id="ARBA00004167"/>
    </source>
</evidence>
<evidence type="ECO:0000256" key="3">
    <source>
        <dbReference type="ARBA" id="ARBA00022989"/>
    </source>
</evidence>